<organism evidence="2">
    <name type="scientific">Anopheles sinensis</name>
    <name type="common">Mosquito</name>
    <dbReference type="NCBI Taxonomy" id="74873"/>
    <lineage>
        <taxon>Eukaryota</taxon>
        <taxon>Metazoa</taxon>
        <taxon>Ecdysozoa</taxon>
        <taxon>Arthropoda</taxon>
        <taxon>Hexapoda</taxon>
        <taxon>Insecta</taxon>
        <taxon>Pterygota</taxon>
        <taxon>Neoptera</taxon>
        <taxon>Endopterygota</taxon>
        <taxon>Diptera</taxon>
        <taxon>Nematocera</taxon>
        <taxon>Culicoidea</taxon>
        <taxon>Culicidae</taxon>
        <taxon>Anophelinae</taxon>
        <taxon>Anopheles</taxon>
    </lineage>
</organism>
<dbReference type="VEuPathDB" id="VectorBase:ASIC010397"/>
<reference evidence="2 4" key="1">
    <citation type="journal article" date="2014" name="BMC Genomics">
        <title>Genome sequence of Anopheles sinensis provides insight into genetics basis of mosquito competence for malaria parasites.</title>
        <authorList>
            <person name="Zhou D."/>
            <person name="Zhang D."/>
            <person name="Ding G."/>
            <person name="Shi L."/>
            <person name="Hou Q."/>
            <person name="Ye Y."/>
            <person name="Xu Y."/>
            <person name="Zhou H."/>
            <person name="Xiong C."/>
            <person name="Li S."/>
            <person name="Yu J."/>
            <person name="Hong S."/>
            <person name="Yu X."/>
            <person name="Zou P."/>
            <person name="Chen C."/>
            <person name="Chang X."/>
            <person name="Wang W."/>
            <person name="Lv Y."/>
            <person name="Sun Y."/>
            <person name="Ma L."/>
            <person name="Shen B."/>
            <person name="Zhu C."/>
        </authorList>
    </citation>
    <scope>NUCLEOTIDE SEQUENCE [LARGE SCALE GENOMIC DNA]</scope>
</reference>
<reference evidence="3" key="2">
    <citation type="submission" date="2020-05" db="UniProtKB">
        <authorList>
            <consortium name="EnsemblMetazoa"/>
        </authorList>
    </citation>
    <scope>IDENTIFICATION</scope>
</reference>
<keyword evidence="4" id="KW-1185">Reference proteome</keyword>
<evidence type="ECO:0000313" key="4">
    <source>
        <dbReference type="Proteomes" id="UP000030765"/>
    </source>
</evidence>
<evidence type="ECO:0000313" key="2">
    <source>
        <dbReference type="EMBL" id="KFB42664.1"/>
    </source>
</evidence>
<dbReference type="EMBL" id="ATLV01018071">
    <property type="status" value="NOT_ANNOTATED_CDS"/>
    <property type="molecule type" value="Genomic_DNA"/>
</dbReference>
<evidence type="ECO:0000313" key="3">
    <source>
        <dbReference type="EnsemblMetazoa" id="ASIC010397-PA"/>
    </source>
</evidence>
<dbReference type="GO" id="GO:0016740">
    <property type="term" value="F:transferase activity"/>
    <property type="evidence" value="ECO:0007669"/>
    <property type="project" value="UniProtKB-KW"/>
</dbReference>
<feature type="region of interest" description="Disordered" evidence="1">
    <location>
        <begin position="1"/>
        <end position="48"/>
    </location>
</feature>
<dbReference type="AlphaFoldDB" id="A0A084VXH0"/>
<accession>A0A084VXH0</accession>
<dbReference type="Proteomes" id="UP000030765">
    <property type="component" value="Unassembled WGS sequence"/>
</dbReference>
<dbReference type="EnsemblMetazoa" id="ASIC010397-RA">
    <property type="protein sequence ID" value="ASIC010397-PA"/>
    <property type="gene ID" value="ASIC010397"/>
</dbReference>
<dbReference type="EMBL" id="KE525212">
    <property type="protein sequence ID" value="KFB42664.1"/>
    <property type="molecule type" value="Genomic_DNA"/>
</dbReference>
<proteinExistence type="predicted"/>
<evidence type="ECO:0000256" key="1">
    <source>
        <dbReference type="SAM" id="MobiDB-lite"/>
    </source>
</evidence>
<sequence>MPLQPHESSSLALQPLRKEMRVEPGENQSQHRAGVSGNRETSGITVPFSAVSPFPNPCRCLNEGEMIRTVKSVRPEKPGPDRTIDLLRQENASNDPARVAHRELSCERIEHLQQATKESCHHRPESSPFPGRHRHLTYRKVHVANGAGL</sequence>
<keyword evidence="2" id="KW-0808">Transferase</keyword>
<feature type="compositionally biased region" description="Polar residues" evidence="1">
    <location>
        <begin position="1"/>
        <end position="12"/>
    </location>
</feature>
<gene>
    <name evidence="2" type="ORF">ZHAS_00010397</name>
</gene>
<protein>
    <submittedName>
        <fullName evidence="2 3">Glycosyltransferases probably involved in cell wall biogenesis</fullName>
    </submittedName>
</protein>
<name>A0A084VXH0_ANOSI</name>